<evidence type="ECO:0000256" key="2">
    <source>
        <dbReference type="ARBA" id="ARBA00005790"/>
    </source>
</evidence>
<comment type="function">
    <text evidence="1 11">Essential for recycling GMP and indirectly, cGMP.</text>
</comment>
<protein>
    <recommendedName>
        <fullName evidence="4 11">Guanylate kinase</fullName>
        <ecNumber evidence="3 11">2.7.4.8</ecNumber>
    </recommendedName>
    <alternativeName>
        <fullName evidence="9 11">GMP kinase</fullName>
    </alternativeName>
</protein>
<evidence type="ECO:0000256" key="8">
    <source>
        <dbReference type="ARBA" id="ARBA00022840"/>
    </source>
</evidence>
<proteinExistence type="inferred from homology"/>
<dbReference type="GO" id="GO:0005524">
    <property type="term" value="F:ATP binding"/>
    <property type="evidence" value="ECO:0007669"/>
    <property type="project" value="UniProtKB-UniRule"/>
</dbReference>
<dbReference type="EMBL" id="JAUMVS010000069">
    <property type="protein sequence ID" value="MDO4841951.1"/>
    <property type="molecule type" value="Genomic_DNA"/>
</dbReference>
<keyword evidence="5 11" id="KW-0808">Transferase</keyword>
<evidence type="ECO:0000256" key="7">
    <source>
        <dbReference type="ARBA" id="ARBA00022777"/>
    </source>
</evidence>
<dbReference type="SUPFAM" id="SSF52540">
    <property type="entry name" value="P-loop containing nucleoside triphosphate hydrolases"/>
    <property type="match status" value="1"/>
</dbReference>
<evidence type="ECO:0000256" key="6">
    <source>
        <dbReference type="ARBA" id="ARBA00022741"/>
    </source>
</evidence>
<gene>
    <name evidence="11 13" type="primary">gmk</name>
    <name evidence="13" type="ORF">Q3982_04660</name>
</gene>
<evidence type="ECO:0000256" key="3">
    <source>
        <dbReference type="ARBA" id="ARBA00012961"/>
    </source>
</evidence>
<dbReference type="InterPro" id="IPR027417">
    <property type="entry name" value="P-loop_NTPase"/>
</dbReference>
<keyword evidence="7 11" id="KW-0418">Kinase</keyword>
<reference evidence="13" key="1">
    <citation type="submission" date="2023-07" db="EMBL/GenBank/DDBJ databases">
        <title>Between Cages and Wild: Unraveling the Impact of Captivity on Animal Microbiomes and Antimicrobial Resistance.</title>
        <authorList>
            <person name="Schmartz G.P."/>
            <person name="Rehner J."/>
            <person name="Schuff M.J."/>
            <person name="Becker S.L."/>
            <person name="Kravczyk M."/>
            <person name="Gurevich A."/>
            <person name="Francke R."/>
            <person name="Mueller R."/>
            <person name="Keller V."/>
            <person name="Keller A."/>
        </authorList>
    </citation>
    <scope>NUCLEOTIDE SEQUENCE</scope>
    <source>
        <strain evidence="13">S12M_St_49</strain>
    </source>
</reference>
<dbReference type="InterPro" id="IPR008145">
    <property type="entry name" value="GK/Ca_channel_bsu"/>
</dbReference>
<dbReference type="PROSITE" id="PS00856">
    <property type="entry name" value="GUANYLATE_KINASE_1"/>
    <property type="match status" value="1"/>
</dbReference>
<feature type="domain" description="Guanylate kinase-like" evidence="12">
    <location>
        <begin position="6"/>
        <end position="184"/>
    </location>
</feature>
<evidence type="ECO:0000256" key="10">
    <source>
        <dbReference type="ARBA" id="ARBA00048594"/>
    </source>
</evidence>
<dbReference type="InterPro" id="IPR020590">
    <property type="entry name" value="Guanylate_kinase_CS"/>
</dbReference>
<dbReference type="PANTHER" id="PTHR23117:SF13">
    <property type="entry name" value="GUANYLATE KINASE"/>
    <property type="match status" value="1"/>
</dbReference>
<keyword evidence="8 11" id="KW-0067">ATP-binding</keyword>
<dbReference type="AlphaFoldDB" id="A0AA43RJF6"/>
<keyword evidence="6 11" id="KW-0547">Nucleotide-binding</keyword>
<dbReference type="FunFam" id="3.30.63.10:FF:000002">
    <property type="entry name" value="Guanylate kinase 1"/>
    <property type="match status" value="1"/>
</dbReference>
<dbReference type="Gene3D" id="3.30.63.10">
    <property type="entry name" value="Guanylate Kinase phosphate binding domain"/>
    <property type="match status" value="1"/>
</dbReference>
<dbReference type="InterPro" id="IPR008144">
    <property type="entry name" value="Guanylate_kin-like_dom"/>
</dbReference>
<evidence type="ECO:0000256" key="1">
    <source>
        <dbReference type="ARBA" id="ARBA00003531"/>
    </source>
</evidence>
<accession>A0AA43RJF6</accession>
<comment type="caution">
    <text evidence="13">The sequence shown here is derived from an EMBL/GenBank/DDBJ whole genome shotgun (WGS) entry which is preliminary data.</text>
</comment>
<dbReference type="PROSITE" id="PS50052">
    <property type="entry name" value="GUANYLATE_KINASE_2"/>
    <property type="match status" value="1"/>
</dbReference>
<keyword evidence="14" id="KW-1185">Reference proteome</keyword>
<dbReference type="NCBIfam" id="TIGR03263">
    <property type="entry name" value="guanyl_kin"/>
    <property type="match status" value="1"/>
</dbReference>
<dbReference type="HAMAP" id="MF_00328">
    <property type="entry name" value="Guanylate_kinase"/>
    <property type="match status" value="1"/>
</dbReference>
<organism evidence="13 14">
    <name type="scientific">Phoenicibacter congonensis</name>
    <dbReference type="NCBI Taxonomy" id="1944646"/>
    <lineage>
        <taxon>Bacteria</taxon>
        <taxon>Bacillati</taxon>
        <taxon>Actinomycetota</taxon>
        <taxon>Coriobacteriia</taxon>
        <taxon>Eggerthellales</taxon>
        <taxon>Eggerthellaceae</taxon>
        <taxon>Phoenicibacter</taxon>
    </lineage>
</organism>
<evidence type="ECO:0000259" key="12">
    <source>
        <dbReference type="PROSITE" id="PS50052"/>
    </source>
</evidence>
<dbReference type="GO" id="GO:0005829">
    <property type="term" value="C:cytosol"/>
    <property type="evidence" value="ECO:0007669"/>
    <property type="project" value="TreeGrafter"/>
</dbReference>
<dbReference type="CDD" id="cd00071">
    <property type="entry name" value="GMPK"/>
    <property type="match status" value="1"/>
</dbReference>
<dbReference type="EC" id="2.7.4.8" evidence="3 11"/>
<evidence type="ECO:0000313" key="14">
    <source>
        <dbReference type="Proteomes" id="UP001168575"/>
    </source>
</evidence>
<dbReference type="SMART" id="SM00072">
    <property type="entry name" value="GuKc"/>
    <property type="match status" value="1"/>
</dbReference>
<evidence type="ECO:0000256" key="4">
    <source>
        <dbReference type="ARBA" id="ARBA00016296"/>
    </source>
</evidence>
<evidence type="ECO:0000256" key="11">
    <source>
        <dbReference type="HAMAP-Rule" id="MF_00328"/>
    </source>
</evidence>
<dbReference type="InterPro" id="IPR017665">
    <property type="entry name" value="Guanylate_kinase"/>
</dbReference>
<name>A0AA43RJF6_9ACTN</name>
<feature type="binding site" evidence="11">
    <location>
        <begin position="13"/>
        <end position="20"/>
    </location>
    <ligand>
        <name>ATP</name>
        <dbReference type="ChEBI" id="CHEBI:30616"/>
    </ligand>
</feature>
<dbReference type="Proteomes" id="UP001168575">
    <property type="component" value="Unassembled WGS sequence"/>
</dbReference>
<evidence type="ECO:0000256" key="5">
    <source>
        <dbReference type="ARBA" id="ARBA00022679"/>
    </source>
</evidence>
<comment type="subcellular location">
    <subcellularLocation>
        <location evidence="11">Cytoplasm</location>
    </subcellularLocation>
</comment>
<dbReference type="Gene3D" id="3.40.50.300">
    <property type="entry name" value="P-loop containing nucleotide triphosphate hydrolases"/>
    <property type="match status" value="1"/>
</dbReference>
<keyword evidence="11" id="KW-0963">Cytoplasm</keyword>
<evidence type="ECO:0000313" key="13">
    <source>
        <dbReference type="EMBL" id="MDO4841951.1"/>
    </source>
</evidence>
<dbReference type="PANTHER" id="PTHR23117">
    <property type="entry name" value="GUANYLATE KINASE-RELATED"/>
    <property type="match status" value="1"/>
</dbReference>
<dbReference type="Pfam" id="PF00625">
    <property type="entry name" value="Guanylate_kin"/>
    <property type="match status" value="1"/>
</dbReference>
<evidence type="ECO:0000256" key="9">
    <source>
        <dbReference type="ARBA" id="ARBA00030128"/>
    </source>
</evidence>
<dbReference type="GO" id="GO:0004385">
    <property type="term" value="F:GMP kinase activity"/>
    <property type="evidence" value="ECO:0007669"/>
    <property type="project" value="UniProtKB-UniRule"/>
</dbReference>
<comment type="catalytic activity">
    <reaction evidence="10 11">
        <text>GMP + ATP = GDP + ADP</text>
        <dbReference type="Rhea" id="RHEA:20780"/>
        <dbReference type="ChEBI" id="CHEBI:30616"/>
        <dbReference type="ChEBI" id="CHEBI:58115"/>
        <dbReference type="ChEBI" id="CHEBI:58189"/>
        <dbReference type="ChEBI" id="CHEBI:456216"/>
        <dbReference type="EC" id="2.7.4.8"/>
    </reaction>
</comment>
<sequence length="188" mass="21172">MDNQFDKLVIISSPSGGGKGTLISKLLSDLDNVWLSVSATSRQPREGDVDGKTYYFMTRDEFQEAVRNNGFLEWAEYSGNFYGTPLKHIEEHLNNGNVVLLEIEVQGAANVMKKCPGCHSVFIEPPSLEVLEQRLRGRATDSEESILKRMEAAVVELEQAKNYEKVIVNDDLEVAFQELKEYIKKVAN</sequence>
<comment type="similarity">
    <text evidence="2 11">Belongs to the guanylate kinase family.</text>
</comment>